<reference evidence="2 3" key="1">
    <citation type="journal article" date="2008" name="Int. J. Syst. Evol. Microbiol.">
        <title>Description of Roseateles aquatilis sp. nov. and Roseateles terrae sp. nov., in the class Betaproteobacteria, and emended description of the genus Roseateles.</title>
        <authorList>
            <person name="Gomila M."/>
            <person name="Bowien B."/>
            <person name="Falsen E."/>
            <person name="Moore E.R."/>
            <person name="Lalucat J."/>
        </authorList>
    </citation>
    <scope>NUCLEOTIDE SEQUENCE [LARGE SCALE GENOMIC DNA]</scope>
    <source>
        <strain evidence="2 3">CCUG 48205</strain>
    </source>
</reference>
<comment type="caution">
    <text evidence="2">The sequence shown here is derived from an EMBL/GenBank/DDBJ whole genome shotgun (WGS) entry which is preliminary data.</text>
</comment>
<dbReference type="OrthoDB" id="8959311at2"/>
<keyword evidence="1" id="KW-0732">Signal</keyword>
<dbReference type="AlphaFoldDB" id="A0A246ISL9"/>
<name>A0A246ISL9_9BURK</name>
<feature type="chain" id="PRO_5012715664" evidence="1">
    <location>
        <begin position="20"/>
        <end position="557"/>
    </location>
</feature>
<dbReference type="RefSeq" id="WP_088388558.1">
    <property type="nucleotide sequence ID" value="NZ_NIOF01000022.1"/>
</dbReference>
<evidence type="ECO:0000313" key="3">
    <source>
        <dbReference type="Proteomes" id="UP000197468"/>
    </source>
</evidence>
<proteinExistence type="predicted"/>
<evidence type="ECO:0000256" key="1">
    <source>
        <dbReference type="SAM" id="SignalP"/>
    </source>
</evidence>
<accession>A0A246ISL9</accession>
<evidence type="ECO:0000313" key="2">
    <source>
        <dbReference type="EMBL" id="OWQ83215.1"/>
    </source>
</evidence>
<gene>
    <name evidence="2" type="ORF">CDN99_26615</name>
</gene>
<dbReference type="EMBL" id="NIOF01000022">
    <property type="protein sequence ID" value="OWQ83215.1"/>
    <property type="molecule type" value="Genomic_DNA"/>
</dbReference>
<sequence length="557" mass="55295">MPTSIHSTALRLAALPAAAALFILTACGGGGGDSPAPVAPPVAASLTLTGSAATGAALGLAAVSIKCVGASGTGTTAADGTFNVAITGASLPCVLSVTGGTTTLRSVAEAGTGTNAVANITPLSELIVARLAGGDAAALFTTFDAAAQAKLTAAGLGDARSAITAALKGVIDLTGVDPIKAPLVAASGGKEGNALDKQLDALGAALKSAGTTLPDLAAAVVANDKAPAGAQTLLKPAAATCAGLRSGNYRALNPRAATLALAATRVTLDVKALTYTAAGTPAKALKDEGACQFSMDAGASRLYVAKSGLAVLAAPDARQVLRAIVLVPEQDVPLAAVEGNWNVMFYGHESQDIATSGVGTSVHTINAKGEVTAGADCLGLAACVPWIPRPAADNWVADANGGYANGEGARLFPFVGANGQVVWFGIEVDAAGTGLIAVASRQQALALPTVGQVDKFWDASMTFAGLTAPVDTQMTVKTVDTTAQSYTRERAVDARVDGFTINQPRNGLRYRAAGSSQTPTGVKRFGANLVMPLPGMGFTVNGSADGSDSFGISITQP</sequence>
<dbReference type="Proteomes" id="UP000197468">
    <property type="component" value="Unassembled WGS sequence"/>
</dbReference>
<organism evidence="2 3">
    <name type="scientific">Roseateles aquatilis</name>
    <dbReference type="NCBI Taxonomy" id="431061"/>
    <lineage>
        <taxon>Bacteria</taxon>
        <taxon>Pseudomonadati</taxon>
        <taxon>Pseudomonadota</taxon>
        <taxon>Betaproteobacteria</taxon>
        <taxon>Burkholderiales</taxon>
        <taxon>Sphaerotilaceae</taxon>
        <taxon>Roseateles</taxon>
    </lineage>
</organism>
<feature type="signal peptide" evidence="1">
    <location>
        <begin position="1"/>
        <end position="19"/>
    </location>
</feature>
<protein>
    <submittedName>
        <fullName evidence="2">Uncharacterized protein</fullName>
    </submittedName>
</protein>
<keyword evidence="3" id="KW-1185">Reference proteome</keyword>